<accession>A0A4U6W7P2</accession>
<dbReference type="AlphaFoldDB" id="A0A4U6W7P2"/>
<name>A0A4U6W7P2_SETVI</name>
<gene>
    <name evidence="2" type="ORF">SEVIR_1G078168v2</name>
</gene>
<dbReference type="Proteomes" id="UP000298652">
    <property type="component" value="Chromosome 1"/>
</dbReference>
<protein>
    <submittedName>
        <fullName evidence="2">Uncharacterized protein</fullName>
    </submittedName>
</protein>
<feature type="region of interest" description="Disordered" evidence="1">
    <location>
        <begin position="25"/>
        <end position="54"/>
    </location>
</feature>
<dbReference type="Gramene" id="TKW37885">
    <property type="protein sequence ID" value="TKW37885"/>
    <property type="gene ID" value="SEVIR_1G078168v2"/>
</dbReference>
<proteinExistence type="predicted"/>
<dbReference type="OMA" id="RESRWPE"/>
<keyword evidence="3" id="KW-1185">Reference proteome</keyword>
<organism evidence="2 3">
    <name type="scientific">Setaria viridis</name>
    <name type="common">Green bristlegrass</name>
    <name type="synonym">Setaria italica subsp. viridis</name>
    <dbReference type="NCBI Taxonomy" id="4556"/>
    <lineage>
        <taxon>Eukaryota</taxon>
        <taxon>Viridiplantae</taxon>
        <taxon>Streptophyta</taxon>
        <taxon>Embryophyta</taxon>
        <taxon>Tracheophyta</taxon>
        <taxon>Spermatophyta</taxon>
        <taxon>Magnoliopsida</taxon>
        <taxon>Liliopsida</taxon>
        <taxon>Poales</taxon>
        <taxon>Poaceae</taxon>
        <taxon>PACMAD clade</taxon>
        <taxon>Panicoideae</taxon>
        <taxon>Panicodae</taxon>
        <taxon>Paniceae</taxon>
        <taxon>Cenchrinae</taxon>
        <taxon>Setaria</taxon>
    </lineage>
</organism>
<dbReference type="EMBL" id="CM016552">
    <property type="protein sequence ID" value="TKW37885.1"/>
    <property type="molecule type" value="Genomic_DNA"/>
</dbReference>
<evidence type="ECO:0000256" key="1">
    <source>
        <dbReference type="SAM" id="MobiDB-lite"/>
    </source>
</evidence>
<reference evidence="2" key="1">
    <citation type="submission" date="2019-03" db="EMBL/GenBank/DDBJ databases">
        <title>WGS assembly of Setaria viridis.</title>
        <authorList>
            <person name="Huang P."/>
            <person name="Jenkins J."/>
            <person name="Grimwood J."/>
            <person name="Barry K."/>
            <person name="Healey A."/>
            <person name="Mamidi S."/>
            <person name="Sreedasyam A."/>
            <person name="Shu S."/>
            <person name="Feldman M."/>
            <person name="Wu J."/>
            <person name="Yu Y."/>
            <person name="Chen C."/>
            <person name="Johnson J."/>
            <person name="Rokhsar D."/>
            <person name="Baxter I."/>
            <person name="Schmutz J."/>
            <person name="Brutnell T."/>
            <person name="Kellogg E."/>
        </authorList>
    </citation>
    <scope>NUCLEOTIDE SEQUENCE [LARGE SCALE GENOMIC DNA]</scope>
</reference>
<evidence type="ECO:0000313" key="2">
    <source>
        <dbReference type="EMBL" id="TKW37885.1"/>
    </source>
</evidence>
<sequence length="68" mass="7352">MSSGARESRWPEFAALGRALMARDASVPGRELRQQQQQQPGCRGDHAAAAGGNGKRAKVMHLLLWGPK</sequence>
<evidence type="ECO:0000313" key="3">
    <source>
        <dbReference type="Proteomes" id="UP000298652"/>
    </source>
</evidence>